<evidence type="ECO:0000313" key="3">
    <source>
        <dbReference type="EMBL" id="ANX02484.1"/>
    </source>
</evidence>
<gene>
    <name evidence="3" type="ORF">CSTERLE_13370</name>
</gene>
<name>A0A1B1YP23_THEST</name>
<dbReference type="RefSeq" id="WP_015360312.1">
    <property type="nucleotide sequence ID" value="NZ_CP014673.1"/>
</dbReference>
<feature type="transmembrane region" description="Helical" evidence="2">
    <location>
        <begin position="12"/>
        <end position="35"/>
    </location>
</feature>
<evidence type="ECO:0000256" key="1">
    <source>
        <dbReference type="SAM" id="MobiDB-lite"/>
    </source>
</evidence>
<evidence type="ECO:0000313" key="4">
    <source>
        <dbReference type="Proteomes" id="UP000092931"/>
    </source>
</evidence>
<evidence type="ECO:0008006" key="5">
    <source>
        <dbReference type="Google" id="ProtNLM"/>
    </source>
</evidence>
<organism evidence="3 4">
    <name type="scientific">Thermoclostridium stercorarium subsp. leptospartum DSM 9219</name>
    <dbReference type="NCBI Taxonomy" id="1346611"/>
    <lineage>
        <taxon>Bacteria</taxon>
        <taxon>Bacillati</taxon>
        <taxon>Bacillota</taxon>
        <taxon>Clostridia</taxon>
        <taxon>Eubacteriales</taxon>
        <taxon>Oscillospiraceae</taxon>
        <taxon>Thermoclostridium</taxon>
    </lineage>
</organism>
<dbReference type="EMBL" id="CP014673">
    <property type="protein sequence ID" value="ANX02484.1"/>
    <property type="molecule type" value="Genomic_DNA"/>
</dbReference>
<keyword evidence="2" id="KW-1133">Transmembrane helix</keyword>
<keyword evidence="2" id="KW-0472">Membrane</keyword>
<reference evidence="3 4" key="1">
    <citation type="submission" date="2016-02" db="EMBL/GenBank/DDBJ databases">
        <title>Comparison of Clostridium stercorarium subspecies using comparative genomics and transcriptomics.</title>
        <authorList>
            <person name="Schellenberg J."/>
            <person name="Thallinger G."/>
            <person name="Levin D.B."/>
            <person name="Zhang X."/>
            <person name="Alvare G."/>
            <person name="Fristensky B."/>
            <person name="Sparling R."/>
        </authorList>
    </citation>
    <scope>NUCLEOTIDE SEQUENCE [LARGE SCALE GENOMIC DNA]</scope>
    <source>
        <strain evidence="3 4">DSM 9219</strain>
    </source>
</reference>
<dbReference type="Proteomes" id="UP000092931">
    <property type="component" value="Chromosome"/>
</dbReference>
<sequence length="183" mass="21180">MLNTTITWGDLFKVALFILATGVLFYLLLAVANLVDILRNVRRILDRNRASIDNTLERLPEITENVAKVSDMLKEEMESIQKVVKNVGKISDSAKDAVEVLKNDVLVKAKGLLEVMDWIRKIFEKDDRKKEIVYRYKYRPREEEVKETVRGKDSEQRDCNDDKKQDFIKEDGNNNKCDVDEGA</sequence>
<evidence type="ECO:0000256" key="2">
    <source>
        <dbReference type="SAM" id="Phobius"/>
    </source>
</evidence>
<protein>
    <recommendedName>
        <fullName evidence="5">DUF948 domain-containing protein</fullName>
    </recommendedName>
</protein>
<accession>A0A1B1YP23</accession>
<keyword evidence="2" id="KW-0812">Transmembrane</keyword>
<feature type="region of interest" description="Disordered" evidence="1">
    <location>
        <begin position="144"/>
        <end position="183"/>
    </location>
</feature>
<dbReference type="AlphaFoldDB" id="A0A1B1YP23"/>
<proteinExistence type="predicted"/>